<dbReference type="Pfam" id="PF01381">
    <property type="entry name" value="HTH_3"/>
    <property type="match status" value="1"/>
</dbReference>
<feature type="domain" description="HTH cro/C1-type" evidence="3">
    <location>
        <begin position="40"/>
        <end position="94"/>
    </location>
</feature>
<keyword evidence="1" id="KW-0238">DNA-binding</keyword>
<dbReference type="STRING" id="463025.BAU08_01255"/>
<evidence type="ECO:0000313" key="5">
    <source>
        <dbReference type="Proteomes" id="UP000092213"/>
    </source>
</evidence>
<protein>
    <submittedName>
        <fullName evidence="4">XRE family transcriptional regulator</fullName>
    </submittedName>
</protein>
<dbReference type="CDD" id="cd00093">
    <property type="entry name" value="HTH_XRE"/>
    <property type="match status" value="1"/>
</dbReference>
<dbReference type="PROSITE" id="PS50943">
    <property type="entry name" value="HTH_CROC1"/>
    <property type="match status" value="1"/>
</dbReference>
<dbReference type="SMART" id="SM00530">
    <property type="entry name" value="HTH_XRE"/>
    <property type="match status" value="1"/>
</dbReference>
<organism evidence="4 5">
    <name type="scientific">Bordetella bronchialis</name>
    <dbReference type="NCBI Taxonomy" id="463025"/>
    <lineage>
        <taxon>Bacteria</taxon>
        <taxon>Pseudomonadati</taxon>
        <taxon>Pseudomonadota</taxon>
        <taxon>Betaproteobacteria</taxon>
        <taxon>Burkholderiales</taxon>
        <taxon>Alcaligenaceae</taxon>
        <taxon>Bordetella</taxon>
    </lineage>
</organism>
<evidence type="ECO:0000313" key="4">
    <source>
        <dbReference type="EMBL" id="ANN70154.1"/>
    </source>
</evidence>
<evidence type="ECO:0000256" key="1">
    <source>
        <dbReference type="ARBA" id="ARBA00023125"/>
    </source>
</evidence>
<dbReference type="GO" id="GO:0003700">
    <property type="term" value="F:DNA-binding transcription factor activity"/>
    <property type="evidence" value="ECO:0007669"/>
    <property type="project" value="TreeGrafter"/>
</dbReference>
<dbReference type="AlphaFoldDB" id="A0A193FSW2"/>
<evidence type="ECO:0000256" key="2">
    <source>
        <dbReference type="SAM" id="MobiDB-lite"/>
    </source>
</evidence>
<dbReference type="GO" id="GO:0005829">
    <property type="term" value="C:cytosol"/>
    <property type="evidence" value="ECO:0007669"/>
    <property type="project" value="TreeGrafter"/>
</dbReference>
<dbReference type="CDD" id="cd02209">
    <property type="entry name" value="cupin_XRE_C"/>
    <property type="match status" value="1"/>
</dbReference>
<dbReference type="PANTHER" id="PTHR46797:SF2">
    <property type="entry name" value="TRANSCRIPTIONAL REGULATOR"/>
    <property type="match status" value="1"/>
</dbReference>
<dbReference type="PANTHER" id="PTHR46797">
    <property type="entry name" value="HTH-TYPE TRANSCRIPTIONAL REGULATOR"/>
    <property type="match status" value="1"/>
</dbReference>
<dbReference type="InterPro" id="IPR014710">
    <property type="entry name" value="RmlC-like_jellyroll"/>
</dbReference>
<reference evidence="4 5" key="1">
    <citation type="submission" date="2016-06" db="EMBL/GenBank/DDBJ databases">
        <title>Complete genome sequences of Bordetella bronchialis and Bordetella flabilis.</title>
        <authorList>
            <person name="LiPuma J.J."/>
            <person name="Spilker T."/>
        </authorList>
    </citation>
    <scope>NUCLEOTIDE SEQUENCE [LARGE SCALE GENOMIC DNA]</scope>
    <source>
        <strain evidence="4 5">AU17976</strain>
    </source>
</reference>
<proteinExistence type="predicted"/>
<dbReference type="InterPro" id="IPR011051">
    <property type="entry name" value="RmlC_Cupin_sf"/>
</dbReference>
<name>A0A193FSW2_9BORD</name>
<evidence type="ECO:0000259" key="3">
    <source>
        <dbReference type="PROSITE" id="PS50943"/>
    </source>
</evidence>
<dbReference type="InterPro" id="IPR013096">
    <property type="entry name" value="Cupin_2"/>
</dbReference>
<accession>A0A193FSW2</accession>
<feature type="region of interest" description="Disordered" evidence="2">
    <location>
        <begin position="219"/>
        <end position="239"/>
    </location>
</feature>
<dbReference type="InterPro" id="IPR050807">
    <property type="entry name" value="TransReg_Diox_bact_type"/>
</dbReference>
<gene>
    <name evidence="4" type="ORF">BAU08_01255</name>
</gene>
<dbReference type="GO" id="GO:0003677">
    <property type="term" value="F:DNA binding"/>
    <property type="evidence" value="ECO:0007669"/>
    <property type="project" value="UniProtKB-KW"/>
</dbReference>
<dbReference type="EMBL" id="CP016171">
    <property type="protein sequence ID" value="ANN70154.1"/>
    <property type="molecule type" value="Genomic_DNA"/>
</dbReference>
<dbReference type="Pfam" id="PF07883">
    <property type="entry name" value="Cupin_2"/>
    <property type="match status" value="1"/>
</dbReference>
<sequence length="239" mass="25906">MVLSIATRKPASPRDKRAAAKPRAVRQAHSLVDLWLGEQLRQLRKEQGRSLADVAGACGMSLGLLSQIERGLSSISVKTLRALARELRVSPDALLRNAECDDTAAGENVARAGSHRILRLDEKGIAKEVVTPPAARTMDLCRISIAPGGSTGDGMFVTDKGEQVGVVLSGLLELRIEDRVMLLRAGDSFCYASRMPRRWRNPGDTRTEVIWAISNIAADAGGDAEAPPPRPREGRRRRA</sequence>
<dbReference type="InterPro" id="IPR001387">
    <property type="entry name" value="Cro/C1-type_HTH"/>
</dbReference>
<dbReference type="InterPro" id="IPR010982">
    <property type="entry name" value="Lambda_DNA-bd_dom_sf"/>
</dbReference>
<dbReference type="Gene3D" id="2.60.120.10">
    <property type="entry name" value="Jelly Rolls"/>
    <property type="match status" value="1"/>
</dbReference>
<dbReference type="Gene3D" id="1.10.260.40">
    <property type="entry name" value="lambda repressor-like DNA-binding domains"/>
    <property type="match status" value="1"/>
</dbReference>
<dbReference type="SUPFAM" id="SSF51182">
    <property type="entry name" value="RmlC-like cupins"/>
    <property type="match status" value="1"/>
</dbReference>
<dbReference type="RefSeq" id="WP_066667732.1">
    <property type="nucleotide sequence ID" value="NZ_CP016171.1"/>
</dbReference>
<dbReference type="SUPFAM" id="SSF47413">
    <property type="entry name" value="lambda repressor-like DNA-binding domains"/>
    <property type="match status" value="1"/>
</dbReference>
<dbReference type="Proteomes" id="UP000092213">
    <property type="component" value="Chromosome"/>
</dbReference>
<feature type="region of interest" description="Disordered" evidence="2">
    <location>
        <begin position="1"/>
        <end position="22"/>
    </location>
</feature>